<dbReference type="PROSITE" id="PS50213">
    <property type="entry name" value="FAS1"/>
    <property type="match status" value="2"/>
</dbReference>
<feature type="signal peptide" evidence="3">
    <location>
        <begin position="1"/>
        <end position="17"/>
    </location>
</feature>
<keyword evidence="2" id="KW-0812">Transmembrane</keyword>
<protein>
    <submittedName>
        <fullName evidence="5">FAS1 domain-containing protein</fullName>
    </submittedName>
</protein>
<proteinExistence type="predicted"/>
<feature type="domain" description="FAS1" evidence="4">
    <location>
        <begin position="23"/>
        <end position="178"/>
    </location>
</feature>
<dbReference type="Proteomes" id="UP001164286">
    <property type="component" value="Unassembled WGS sequence"/>
</dbReference>
<keyword evidence="3" id="KW-0732">Signal</keyword>
<feature type="domain" description="FAS1" evidence="4">
    <location>
        <begin position="171"/>
        <end position="314"/>
    </location>
</feature>
<name>A0AA38LRS3_9TREE</name>
<comment type="caution">
    <text evidence="5">The sequence shown here is derived from an EMBL/GenBank/DDBJ whole genome shotgun (WGS) entry which is preliminary data.</text>
</comment>
<organism evidence="5 6">
    <name type="scientific">Dioszegia hungarica</name>
    <dbReference type="NCBI Taxonomy" id="4972"/>
    <lineage>
        <taxon>Eukaryota</taxon>
        <taxon>Fungi</taxon>
        <taxon>Dikarya</taxon>
        <taxon>Basidiomycota</taxon>
        <taxon>Agaricomycotina</taxon>
        <taxon>Tremellomycetes</taxon>
        <taxon>Tremellales</taxon>
        <taxon>Bulleribasidiaceae</taxon>
        <taxon>Dioszegia</taxon>
    </lineage>
</organism>
<dbReference type="InterPro" id="IPR036378">
    <property type="entry name" value="FAS1_dom_sf"/>
</dbReference>
<dbReference type="RefSeq" id="XP_052943272.1">
    <property type="nucleotide sequence ID" value="XM_053087533.1"/>
</dbReference>
<dbReference type="EMBL" id="JAKWFO010000008">
    <property type="protein sequence ID" value="KAI9633495.1"/>
    <property type="molecule type" value="Genomic_DNA"/>
</dbReference>
<keyword evidence="6" id="KW-1185">Reference proteome</keyword>
<evidence type="ECO:0000256" key="1">
    <source>
        <dbReference type="SAM" id="MobiDB-lite"/>
    </source>
</evidence>
<feature type="region of interest" description="Disordered" evidence="1">
    <location>
        <begin position="343"/>
        <end position="363"/>
    </location>
</feature>
<feature type="chain" id="PRO_5041327715" evidence="3">
    <location>
        <begin position="18"/>
        <end position="403"/>
    </location>
</feature>
<reference evidence="5" key="1">
    <citation type="journal article" date="2022" name="G3 (Bethesda)">
        <title>High quality genome of the basidiomycete yeast Dioszegia hungarica PDD-24b-2 isolated from cloud water.</title>
        <authorList>
            <person name="Jarrige D."/>
            <person name="Haridas S."/>
            <person name="Bleykasten-Grosshans C."/>
            <person name="Joly M."/>
            <person name="Nadalig T."/>
            <person name="Sancelme M."/>
            <person name="Vuilleumier S."/>
            <person name="Grigoriev I.V."/>
            <person name="Amato P."/>
            <person name="Bringel F."/>
        </authorList>
    </citation>
    <scope>NUCLEOTIDE SEQUENCE</scope>
    <source>
        <strain evidence="5">PDD-24b-2</strain>
    </source>
</reference>
<evidence type="ECO:0000256" key="3">
    <source>
        <dbReference type="SAM" id="SignalP"/>
    </source>
</evidence>
<accession>A0AA38LRS3</accession>
<evidence type="ECO:0000256" key="2">
    <source>
        <dbReference type="SAM" id="Phobius"/>
    </source>
</evidence>
<dbReference type="InterPro" id="IPR000782">
    <property type="entry name" value="FAS1_domain"/>
</dbReference>
<dbReference type="SMART" id="SM00554">
    <property type="entry name" value="FAS1"/>
    <property type="match status" value="2"/>
</dbReference>
<dbReference type="PANTHER" id="PTHR10900:SF122">
    <property type="entry name" value="FAS1 DOMAIN-CONTAINING PROTEIN"/>
    <property type="match status" value="1"/>
</dbReference>
<gene>
    <name evidence="5" type="ORF">MKK02DRAFT_28322</name>
</gene>
<dbReference type="GO" id="GO:0016236">
    <property type="term" value="P:macroautophagy"/>
    <property type="evidence" value="ECO:0007669"/>
    <property type="project" value="TreeGrafter"/>
</dbReference>
<dbReference type="PANTHER" id="PTHR10900">
    <property type="entry name" value="PERIOSTIN-RELATED"/>
    <property type="match status" value="1"/>
</dbReference>
<dbReference type="SUPFAM" id="SSF82153">
    <property type="entry name" value="FAS1 domain"/>
    <property type="match status" value="2"/>
</dbReference>
<dbReference type="GeneID" id="77726738"/>
<evidence type="ECO:0000313" key="5">
    <source>
        <dbReference type="EMBL" id="KAI9633495.1"/>
    </source>
</evidence>
<dbReference type="InterPro" id="IPR050904">
    <property type="entry name" value="Adhesion/Biosynth-related"/>
</dbReference>
<keyword evidence="2" id="KW-0472">Membrane</keyword>
<evidence type="ECO:0000313" key="6">
    <source>
        <dbReference type="Proteomes" id="UP001164286"/>
    </source>
</evidence>
<evidence type="ECO:0000259" key="4">
    <source>
        <dbReference type="PROSITE" id="PS50213"/>
    </source>
</evidence>
<sequence length="403" mass="39711">MKFSIVSLAVLAPLVLAQSTTNTTQYLTQVLGALTGAGLTSLVSVASAIANTTDGAALLASLAQGNKTVFAPNNDAFAAVPSSVSSNTTLLTQILSYHIVNTSVTANGTLIAPNHTIARTALRGGNFTLPGNRTAPLVLARNSTNATSFQILQAQSNVSVTGPVAAANLLVYVIPTVLSLPPSIGEVAGNLFPSLSGVIQSSGLLAPIANSPGVTVFAPNDAALGAISAQLAQLNSTQITSILANHVINGTVGESFLYSRDLTAANYTSAGGQPFTFMANSTGAYVMSANSTARIIRSDVIVNNGVVHVIDGVLINPSSNPSAAASAFSSGTAAAATSTEANPPLTATSMMSPSGSGGSGASASASGSRAAAGSVVSLSFVNSAIAAAVGIVGVALGGGLVLA</sequence>
<dbReference type="GO" id="GO:0000329">
    <property type="term" value="C:fungal-type vacuole membrane"/>
    <property type="evidence" value="ECO:0007669"/>
    <property type="project" value="TreeGrafter"/>
</dbReference>
<dbReference type="AlphaFoldDB" id="A0AA38LRS3"/>
<keyword evidence="2" id="KW-1133">Transmembrane helix</keyword>
<feature type="transmembrane region" description="Helical" evidence="2">
    <location>
        <begin position="384"/>
        <end position="402"/>
    </location>
</feature>
<dbReference type="Pfam" id="PF02469">
    <property type="entry name" value="Fasciclin"/>
    <property type="match status" value="2"/>
</dbReference>
<dbReference type="Gene3D" id="2.30.180.10">
    <property type="entry name" value="FAS1 domain"/>
    <property type="match status" value="2"/>
</dbReference>
<dbReference type="GO" id="GO:0005615">
    <property type="term" value="C:extracellular space"/>
    <property type="evidence" value="ECO:0007669"/>
    <property type="project" value="TreeGrafter"/>
</dbReference>